<dbReference type="PROSITE" id="PS51071">
    <property type="entry name" value="HTH_RPIR"/>
    <property type="match status" value="1"/>
</dbReference>
<evidence type="ECO:0000256" key="2">
    <source>
        <dbReference type="ARBA" id="ARBA00023125"/>
    </source>
</evidence>
<name>A0A1B8RML2_9CLOT</name>
<dbReference type="InterPro" id="IPR035472">
    <property type="entry name" value="RpiR-like_SIS"/>
</dbReference>
<dbReference type="CDD" id="cd05013">
    <property type="entry name" value="SIS_RpiR"/>
    <property type="match status" value="1"/>
</dbReference>
<feature type="domain" description="HTH rpiR-type" evidence="4">
    <location>
        <begin position="5"/>
        <end position="81"/>
    </location>
</feature>
<keyword evidence="1" id="KW-0805">Transcription regulation</keyword>
<dbReference type="Proteomes" id="UP000092714">
    <property type="component" value="Unassembled WGS sequence"/>
</dbReference>
<evidence type="ECO:0000313" key="7">
    <source>
        <dbReference type="Proteomes" id="UP000092714"/>
    </source>
</evidence>
<evidence type="ECO:0008006" key="8">
    <source>
        <dbReference type="Google" id="ProtNLM"/>
    </source>
</evidence>
<dbReference type="Pfam" id="PF01380">
    <property type="entry name" value="SIS"/>
    <property type="match status" value="1"/>
</dbReference>
<dbReference type="PANTHER" id="PTHR30514">
    <property type="entry name" value="GLUCOKINASE"/>
    <property type="match status" value="1"/>
</dbReference>
<dbReference type="InterPro" id="IPR046348">
    <property type="entry name" value="SIS_dom_sf"/>
</dbReference>
<organism evidence="6 7">
    <name type="scientific">Clostridium paraputrificum</name>
    <dbReference type="NCBI Taxonomy" id="29363"/>
    <lineage>
        <taxon>Bacteria</taxon>
        <taxon>Bacillati</taxon>
        <taxon>Bacillota</taxon>
        <taxon>Clostridia</taxon>
        <taxon>Eubacteriales</taxon>
        <taxon>Clostridiaceae</taxon>
        <taxon>Clostridium</taxon>
    </lineage>
</organism>
<dbReference type="PANTHER" id="PTHR30514:SF1">
    <property type="entry name" value="HTH-TYPE TRANSCRIPTIONAL REGULATOR HEXR-RELATED"/>
    <property type="match status" value="1"/>
</dbReference>
<dbReference type="InterPro" id="IPR009057">
    <property type="entry name" value="Homeodomain-like_sf"/>
</dbReference>
<comment type="caution">
    <text evidence="6">The sequence shown here is derived from an EMBL/GenBank/DDBJ whole genome shotgun (WGS) entry which is preliminary data.</text>
</comment>
<sequence length="268" mass="31080">MYSFFSNLKRCVEEITEYSSTDSYIAQYILHNHEIIPNMTIFDIAKACNTSPSTITRFCKRVNNSSFKELKEDVIVYNEFLQDEISNRSVKSGKENRNSNSILNGYFNALNKSFVETKELIDEKKLIKAVYWIEEAKGIYVFGSSFSNIVAKNFSEKFTRLNKTAYSFPTLKSQILAIESMSEDDIAVIISFSGTTRHIKQINKLLKEKNIKIIWITSQNEIKNSFREIRLLVSTLKMEEFQTSIIQDHALNSIVDILYIYCVYLYTS</sequence>
<keyword evidence="7" id="KW-1185">Reference proteome</keyword>
<dbReference type="Pfam" id="PF01418">
    <property type="entry name" value="HTH_6"/>
    <property type="match status" value="1"/>
</dbReference>
<evidence type="ECO:0000259" key="5">
    <source>
        <dbReference type="PROSITE" id="PS51464"/>
    </source>
</evidence>
<dbReference type="GO" id="GO:0003700">
    <property type="term" value="F:DNA-binding transcription factor activity"/>
    <property type="evidence" value="ECO:0007669"/>
    <property type="project" value="InterPro"/>
</dbReference>
<dbReference type="InterPro" id="IPR047640">
    <property type="entry name" value="RpiR-like"/>
</dbReference>
<dbReference type="Gene3D" id="3.40.50.10490">
    <property type="entry name" value="Glucose-6-phosphate isomerase like protein, domain 1"/>
    <property type="match status" value="1"/>
</dbReference>
<keyword evidence="3" id="KW-0804">Transcription</keyword>
<evidence type="ECO:0000313" key="6">
    <source>
        <dbReference type="EMBL" id="OBY09993.1"/>
    </source>
</evidence>
<dbReference type="GO" id="GO:0097367">
    <property type="term" value="F:carbohydrate derivative binding"/>
    <property type="evidence" value="ECO:0007669"/>
    <property type="project" value="InterPro"/>
</dbReference>
<dbReference type="InterPro" id="IPR036388">
    <property type="entry name" value="WH-like_DNA-bd_sf"/>
</dbReference>
<dbReference type="AlphaFoldDB" id="A0A1B8RML2"/>
<protein>
    <recommendedName>
        <fullName evidence="8">HTH-type transcriptional regulator YbbH</fullName>
    </recommendedName>
</protein>
<proteinExistence type="predicted"/>
<dbReference type="Gene3D" id="1.10.10.10">
    <property type="entry name" value="Winged helix-like DNA-binding domain superfamily/Winged helix DNA-binding domain"/>
    <property type="match status" value="1"/>
</dbReference>
<dbReference type="RefSeq" id="WP_065254668.1">
    <property type="nucleotide sequence ID" value="NZ_JADNCG010000006.1"/>
</dbReference>
<evidence type="ECO:0000259" key="4">
    <source>
        <dbReference type="PROSITE" id="PS51071"/>
    </source>
</evidence>
<dbReference type="EMBL" id="MAPZ01000025">
    <property type="protein sequence ID" value="OBY09993.1"/>
    <property type="molecule type" value="Genomic_DNA"/>
</dbReference>
<dbReference type="SUPFAM" id="SSF53697">
    <property type="entry name" value="SIS domain"/>
    <property type="match status" value="1"/>
</dbReference>
<dbReference type="InterPro" id="IPR000281">
    <property type="entry name" value="HTH_RpiR"/>
</dbReference>
<keyword evidence="2" id="KW-0238">DNA-binding</keyword>
<dbReference type="InterPro" id="IPR001347">
    <property type="entry name" value="SIS_dom"/>
</dbReference>
<gene>
    <name evidence="6" type="ORF">CP373A1_12900</name>
</gene>
<evidence type="ECO:0000256" key="3">
    <source>
        <dbReference type="ARBA" id="ARBA00023163"/>
    </source>
</evidence>
<dbReference type="eggNOG" id="COG1737">
    <property type="taxonomic scope" value="Bacteria"/>
</dbReference>
<evidence type="ECO:0000256" key="1">
    <source>
        <dbReference type="ARBA" id="ARBA00023015"/>
    </source>
</evidence>
<dbReference type="GO" id="GO:1901135">
    <property type="term" value="P:carbohydrate derivative metabolic process"/>
    <property type="evidence" value="ECO:0007669"/>
    <property type="project" value="InterPro"/>
</dbReference>
<dbReference type="GO" id="GO:0003677">
    <property type="term" value="F:DNA binding"/>
    <property type="evidence" value="ECO:0007669"/>
    <property type="project" value="UniProtKB-KW"/>
</dbReference>
<reference evidence="6 7" key="1">
    <citation type="submission" date="2016-06" db="EMBL/GenBank/DDBJ databases">
        <authorList>
            <person name="Kjaerup R.B."/>
            <person name="Dalgaard T.S."/>
            <person name="Juul-Madsen H.R."/>
        </authorList>
    </citation>
    <scope>NUCLEOTIDE SEQUENCE [LARGE SCALE GENOMIC DNA]</scope>
    <source>
        <strain evidence="6 7">373-A1</strain>
    </source>
</reference>
<feature type="domain" description="SIS" evidence="5">
    <location>
        <begin position="129"/>
        <end position="260"/>
    </location>
</feature>
<accession>A0A1B8RML2</accession>
<dbReference type="PROSITE" id="PS51464">
    <property type="entry name" value="SIS"/>
    <property type="match status" value="1"/>
</dbReference>
<dbReference type="SUPFAM" id="SSF46689">
    <property type="entry name" value="Homeodomain-like"/>
    <property type="match status" value="1"/>
</dbReference>